<dbReference type="PANTHER" id="PTHR34365:SF7">
    <property type="entry name" value="GLYCINE-RICH DOMAIN-CONTAINING PROTEIN 1"/>
    <property type="match status" value="1"/>
</dbReference>
<evidence type="ECO:0000313" key="2">
    <source>
        <dbReference type="EMBL" id="KAK0609396.1"/>
    </source>
</evidence>
<dbReference type="InterPro" id="IPR009836">
    <property type="entry name" value="GRDP-like"/>
</dbReference>
<dbReference type="PANTHER" id="PTHR34365">
    <property type="entry name" value="ENOLASE (DUF1399)"/>
    <property type="match status" value="1"/>
</dbReference>
<keyword evidence="3" id="KW-1185">Reference proteome</keyword>
<comment type="caution">
    <text evidence="2">The sequence shown here is derived from an EMBL/GenBank/DDBJ whole genome shotgun (WGS) entry which is preliminary data.</text>
</comment>
<feature type="region of interest" description="Disordered" evidence="1">
    <location>
        <begin position="896"/>
        <end position="931"/>
    </location>
</feature>
<name>A0AA39TLE9_9PEZI</name>
<proteinExistence type="predicted"/>
<sequence length="1096" mass="122580">MESGQKSMPASEEFSSTQRISDHIALMRKFKSILHVAEDEKMPDYAFPRAPQPPSTQLTRSEISRWRTQCLLMSAEFRYAMYLRVLDHWSQADVRREYRLSEEMPLPPWDVAIIFYAHLLSPFTFRKDITTAYPKLWTKGISFPLARMRAMEDDNDSARAWSSLYPLDSYQVIGFDPQGYRALPLWTMVIPGYQCGRRECPARFLKNRVSMLQWIAFRTGWAGLPCPHCRTTYKCTRGIQSTEAQQHVRTVFDLTVFDLWDNPLRQFGKGGFVDRILALTDSTPLTSFTATAIERYLRFLQLLRDNPGVTLVPTLDIDLVWHTHQLAPEQYSSYCSTHVGRVINHDDTIRSGPRSQGQDRTAELWALHFKESYFDPANADKQLLIYQRIKIYEFISKAGAAELARLDEMEESMWKDRKAAKAKEGEARSALSTAQHEKKLLKAKLDDALEKLNVMTPYVELGPWAIYKRSSKQRREALLSEPAETETRPANMRLAPIMELGSWSIYIHSLKPRRDAISSECVETRAQFVDKHREVEKMKDALREVENASYASRWDMEQGSVPLTLRRRELLRRLEAQKATIKAAVGVFDGSATTGIINAIGPDGLGLSHRHEHLVSYLTDQVAEDRYDGPWNSIVPSEAQPWWLRCLFGVRGTHLGCPGVTLEAQGDPRARVATPGVIQGNSRVGTGEDTRKDIRENMWEEIGGILVVHPVVGMAEEVAAVEGVVGLVEDAEVGDVEEAGAEGVVAEVEDAEVEGAEVEAELNPNPGSSLHGGKPGQALRFGLTLALPVTRAVPEPLPDRAEVLARYSALLESAATVTVLSRLSPVLSPLRYIPGANRQASIVHLNRTSATAAGKNAQLSSTKFGGNRDKHDHRQLNGHARQERPNIIACAQERRNLIRGNRTPRNGDPTAPRSNEAGRAPSFSGNHSNSRKVAFPMRSTFLLTAFSIGVLAGPLHIDSKMAMTTASTLEFPEGSAQWLDVLQPFPPYPKDSDRNCVYDTNRNHHWHRNHLHLHRLSGVPRLLGLIPSQPVAADDYDCYEDCADACYLNSRPRAATTICAGECDVSGRQCDLDNPASCCSLTWVFNGGVNPFPTCL</sequence>
<evidence type="ECO:0000313" key="3">
    <source>
        <dbReference type="Proteomes" id="UP001175000"/>
    </source>
</evidence>
<organism evidence="2 3">
    <name type="scientific">Immersiella caudata</name>
    <dbReference type="NCBI Taxonomy" id="314043"/>
    <lineage>
        <taxon>Eukaryota</taxon>
        <taxon>Fungi</taxon>
        <taxon>Dikarya</taxon>
        <taxon>Ascomycota</taxon>
        <taxon>Pezizomycotina</taxon>
        <taxon>Sordariomycetes</taxon>
        <taxon>Sordariomycetidae</taxon>
        <taxon>Sordariales</taxon>
        <taxon>Lasiosphaeriaceae</taxon>
        <taxon>Immersiella</taxon>
    </lineage>
</organism>
<protein>
    <submittedName>
        <fullName evidence="2">Uncharacterized protein</fullName>
    </submittedName>
</protein>
<dbReference type="EMBL" id="JAULSU010000008">
    <property type="protein sequence ID" value="KAK0609396.1"/>
    <property type="molecule type" value="Genomic_DNA"/>
</dbReference>
<dbReference type="Pfam" id="PF07173">
    <property type="entry name" value="GRDP-like"/>
    <property type="match status" value="1"/>
</dbReference>
<accession>A0AA39TLE9</accession>
<dbReference type="Proteomes" id="UP001175000">
    <property type="component" value="Unassembled WGS sequence"/>
</dbReference>
<evidence type="ECO:0000256" key="1">
    <source>
        <dbReference type="SAM" id="MobiDB-lite"/>
    </source>
</evidence>
<reference evidence="2" key="1">
    <citation type="submission" date="2023-06" db="EMBL/GenBank/DDBJ databases">
        <title>Genome-scale phylogeny and comparative genomics of the fungal order Sordariales.</title>
        <authorList>
            <consortium name="Lawrence Berkeley National Laboratory"/>
            <person name="Hensen N."/>
            <person name="Bonometti L."/>
            <person name="Westerberg I."/>
            <person name="Brannstrom I.O."/>
            <person name="Guillou S."/>
            <person name="Cros-Aarteil S."/>
            <person name="Calhoun S."/>
            <person name="Haridas S."/>
            <person name="Kuo A."/>
            <person name="Mondo S."/>
            <person name="Pangilinan J."/>
            <person name="Riley R."/>
            <person name="Labutti K."/>
            <person name="Andreopoulos B."/>
            <person name="Lipzen A."/>
            <person name="Chen C."/>
            <person name="Yanf M."/>
            <person name="Daum C."/>
            <person name="Ng V."/>
            <person name="Clum A."/>
            <person name="Steindorff A."/>
            <person name="Ohm R."/>
            <person name="Martin F."/>
            <person name="Silar P."/>
            <person name="Natvig D."/>
            <person name="Lalanne C."/>
            <person name="Gautier V."/>
            <person name="Ament-Velasquez S.L."/>
            <person name="Kruys A."/>
            <person name="Hutchinson M.I."/>
            <person name="Powell A.J."/>
            <person name="Barry K."/>
            <person name="Miller A.N."/>
            <person name="Grigoriev I.V."/>
            <person name="Debuchy R."/>
            <person name="Gladieux P."/>
            <person name="Thoren M.H."/>
            <person name="Johannesson H."/>
        </authorList>
    </citation>
    <scope>NUCLEOTIDE SEQUENCE</scope>
    <source>
        <strain evidence="2">CBS 606.72</strain>
    </source>
</reference>
<gene>
    <name evidence="2" type="ORF">B0T14DRAFT_558938</name>
</gene>
<dbReference type="AlphaFoldDB" id="A0AA39TLE9"/>